<evidence type="ECO:0000313" key="9">
    <source>
        <dbReference type="Proteomes" id="UP000075809"/>
    </source>
</evidence>
<dbReference type="EMBL" id="KQ982792">
    <property type="protein sequence ID" value="KYQ50664.1"/>
    <property type="molecule type" value="Genomic_DNA"/>
</dbReference>
<feature type="domain" description="Myb/SANT-like DNA-binding" evidence="7">
    <location>
        <begin position="2"/>
        <end position="54"/>
    </location>
</feature>
<evidence type="ECO:0000256" key="1">
    <source>
        <dbReference type="ARBA" id="ARBA00011764"/>
    </source>
</evidence>
<feature type="non-terminal residue" evidence="8">
    <location>
        <position position="1"/>
    </location>
</feature>
<accession>A0A151WS42</accession>
<dbReference type="InterPro" id="IPR028002">
    <property type="entry name" value="Myb_DNA-bind_5"/>
</dbReference>
<keyword evidence="3" id="KW-0805">Transcription regulation</keyword>
<reference evidence="8 9" key="1">
    <citation type="submission" date="2015-09" db="EMBL/GenBank/DDBJ databases">
        <title>Trachymyrmex zeteki WGS genome.</title>
        <authorList>
            <person name="Nygaard S."/>
            <person name="Hu H."/>
            <person name="Boomsma J."/>
            <person name="Zhang G."/>
        </authorList>
    </citation>
    <scope>NUCLEOTIDE SEQUENCE [LARGE SCALE GENOMIC DNA]</scope>
    <source>
        <strain evidence="8">Tzet28-1</strain>
        <tissue evidence="8">Whole body</tissue>
    </source>
</reference>
<feature type="coiled-coil region" evidence="6">
    <location>
        <begin position="177"/>
        <end position="209"/>
    </location>
</feature>
<name>A0A151WS42_9HYME</name>
<dbReference type="STRING" id="64791.A0A151WS42"/>
<evidence type="ECO:0000256" key="6">
    <source>
        <dbReference type="SAM" id="Coils"/>
    </source>
</evidence>
<protein>
    <recommendedName>
        <fullName evidence="2">Regulatory protein zeste</fullName>
    </recommendedName>
</protein>
<dbReference type="Proteomes" id="UP000075809">
    <property type="component" value="Unassembled WGS sequence"/>
</dbReference>
<keyword evidence="9" id="KW-1185">Reference proteome</keyword>
<keyword evidence="4" id="KW-0804">Transcription</keyword>
<dbReference type="Pfam" id="PF13873">
    <property type="entry name" value="Myb_DNA-bind_5"/>
    <property type="match status" value="1"/>
</dbReference>
<comment type="function">
    <text evidence="5">Involved in transvection phenomena (= synapsis-dependent gene expression), where the synaptic pairing of chromosomes carrying genes with which zeste interacts influences the expression of these genes. Zeste binds to DNA and stimulates transcription from a nearby promoter.</text>
</comment>
<evidence type="ECO:0000313" key="8">
    <source>
        <dbReference type="EMBL" id="KYQ50664.1"/>
    </source>
</evidence>
<evidence type="ECO:0000256" key="2">
    <source>
        <dbReference type="ARBA" id="ARBA00016807"/>
    </source>
</evidence>
<dbReference type="AlphaFoldDB" id="A0A151WS42"/>
<evidence type="ECO:0000256" key="5">
    <source>
        <dbReference type="ARBA" id="ARBA00025466"/>
    </source>
</evidence>
<evidence type="ECO:0000256" key="4">
    <source>
        <dbReference type="ARBA" id="ARBA00023163"/>
    </source>
</evidence>
<evidence type="ECO:0000256" key="3">
    <source>
        <dbReference type="ARBA" id="ARBA00023015"/>
    </source>
</evidence>
<keyword evidence="6" id="KW-0175">Coiled coil</keyword>
<gene>
    <name evidence="8" type="ORF">ALC60_10242</name>
</gene>
<proteinExistence type="predicted"/>
<evidence type="ECO:0000259" key="7">
    <source>
        <dbReference type="Pfam" id="PF13873"/>
    </source>
</evidence>
<sequence length="230" mass="27068">YIIENKQTDNTTTEKKNEAWINIAKEYNENRIIIRTERSLRSCWDNIKRDTRKYCAAFKRECYKTAQEIMGDTATNGLNNPFDSDSIDNEKENIGSVIEIEEDDDNNNDSAEVFTYLLKNKEIVDWKSWDRNKLKLQISPPLKRNIQLTTSTNVKCTKRKYEDQTLDEAKTALADVLKTNIEEKQNYEIELLKAKLEKEKLKIDLLKVTIEKEKLIKDKIEEQNNMTFTL</sequence>
<comment type="subunit">
    <text evidence="1">Self-associates forming complexes of several hundred monomers.</text>
</comment>
<organism evidence="8 9">
    <name type="scientific">Mycetomoellerius zeteki</name>
    <dbReference type="NCBI Taxonomy" id="64791"/>
    <lineage>
        <taxon>Eukaryota</taxon>
        <taxon>Metazoa</taxon>
        <taxon>Ecdysozoa</taxon>
        <taxon>Arthropoda</taxon>
        <taxon>Hexapoda</taxon>
        <taxon>Insecta</taxon>
        <taxon>Pterygota</taxon>
        <taxon>Neoptera</taxon>
        <taxon>Endopterygota</taxon>
        <taxon>Hymenoptera</taxon>
        <taxon>Apocrita</taxon>
        <taxon>Aculeata</taxon>
        <taxon>Formicoidea</taxon>
        <taxon>Formicidae</taxon>
        <taxon>Myrmicinae</taxon>
        <taxon>Mycetomoellerius</taxon>
    </lineage>
</organism>